<keyword evidence="2" id="KW-1185">Reference proteome</keyword>
<dbReference type="AlphaFoldDB" id="A0A9W6TZ60"/>
<dbReference type="Proteomes" id="UP001165083">
    <property type="component" value="Unassembled WGS sequence"/>
</dbReference>
<evidence type="ECO:0000313" key="2">
    <source>
        <dbReference type="Proteomes" id="UP001165083"/>
    </source>
</evidence>
<name>A0A9W6TZ60_9STRA</name>
<dbReference type="EMBL" id="BSXW01000445">
    <property type="protein sequence ID" value="GMF22589.1"/>
    <property type="molecule type" value="Genomic_DNA"/>
</dbReference>
<evidence type="ECO:0000313" key="1">
    <source>
        <dbReference type="EMBL" id="GMF22589.1"/>
    </source>
</evidence>
<reference evidence="1" key="1">
    <citation type="submission" date="2023-04" db="EMBL/GenBank/DDBJ databases">
        <title>Phytophthora lilii NBRC 32176.</title>
        <authorList>
            <person name="Ichikawa N."/>
            <person name="Sato H."/>
            <person name="Tonouchi N."/>
        </authorList>
    </citation>
    <scope>NUCLEOTIDE SEQUENCE</scope>
    <source>
        <strain evidence="1">NBRC 32176</strain>
    </source>
</reference>
<proteinExistence type="predicted"/>
<dbReference type="OrthoDB" id="425534at2759"/>
<organism evidence="1 2">
    <name type="scientific">Phytophthora lilii</name>
    <dbReference type="NCBI Taxonomy" id="2077276"/>
    <lineage>
        <taxon>Eukaryota</taxon>
        <taxon>Sar</taxon>
        <taxon>Stramenopiles</taxon>
        <taxon>Oomycota</taxon>
        <taxon>Peronosporomycetes</taxon>
        <taxon>Peronosporales</taxon>
        <taxon>Peronosporaceae</taxon>
        <taxon>Phytophthora</taxon>
    </lineage>
</organism>
<accession>A0A9W6TZ60</accession>
<protein>
    <submittedName>
        <fullName evidence="1">Unnamed protein product</fullName>
    </submittedName>
</protein>
<sequence length="527" mass="57525">MFVTASFPTESAFNEHLWSAPPDCLRVFGTRLHLIVGALALVASQATATPNANSTKDLNGWYPCYDYTFADEGPSPGKDAECAIYRAPFCYPGICETPEDVEPKVDIFVKRLLATSGNSATAANVWLLQGGPGYSSTAIQNGASTIVYGVSYGTMLVERLMHLAPPEVNGYVLDSIATSSGAPADEFMYTSNWDKDFGEAGDAFLALCDLDEECKTRFATRGLNSTLEDLINQFDKNPNSTCAALITKVKSNGLDGRPSSSLRFALGSLLKEPFMRTVIPPLVYRLHRCASKDINVLKKFVGTLTSLLSSKSEDDAYVSNVLYYLIAFSEMWEIPTPSKAEMKARYLGAKVSDDPMYPVDPVYCAFSKEKSAACEEFGLEANSANPLMYKRDEYWNKSATIPDGASVLLLSEKLDPQTHHKYAVSLLHALNGDKKELITFEYAPHGVVSQTQTVAGDPSSETCGRMLLVSYVINNGDLEKMNKSCVDAMPAFNLTIPPYYQNNLLSTSDAYDGEYDAKLSSQQSASS</sequence>
<dbReference type="Gene3D" id="3.40.50.1820">
    <property type="entry name" value="alpha/beta hydrolase"/>
    <property type="match status" value="1"/>
</dbReference>
<dbReference type="InterPro" id="IPR029058">
    <property type="entry name" value="AB_hydrolase_fold"/>
</dbReference>
<dbReference type="SUPFAM" id="SSF53474">
    <property type="entry name" value="alpha/beta-Hydrolases"/>
    <property type="match status" value="1"/>
</dbReference>
<gene>
    <name evidence="1" type="ORF">Plil01_000903600</name>
</gene>
<comment type="caution">
    <text evidence="1">The sequence shown here is derived from an EMBL/GenBank/DDBJ whole genome shotgun (WGS) entry which is preliminary data.</text>
</comment>